<name>A0A080LXM1_9PROT</name>
<protein>
    <submittedName>
        <fullName evidence="1">Uncharacterized protein</fullName>
    </submittedName>
</protein>
<dbReference type="EMBL" id="JDVG02000370">
    <property type="protein sequence ID" value="KFB72565.1"/>
    <property type="molecule type" value="Genomic_DNA"/>
</dbReference>
<reference evidence="1 2" key="1">
    <citation type="submission" date="2014-02" db="EMBL/GenBank/DDBJ databases">
        <title>Expanding our view of genomic diversity in Candidatus Accumulibacter clades.</title>
        <authorList>
            <person name="Skennerton C.T."/>
            <person name="Barr J.J."/>
            <person name="Slater F.R."/>
            <person name="Bond P.L."/>
            <person name="Tyson G.W."/>
        </authorList>
    </citation>
    <scope>NUCLEOTIDE SEQUENCE [LARGE SCALE GENOMIC DNA]</scope>
    <source>
        <strain evidence="2">BA-91</strain>
    </source>
</reference>
<sequence length="204" mass="22114">MLGRDCCSICGRLAQGSERGQEIAANGLQFLHRQRGSRQVAVMQRVLGVSERMVYGFADPDPAASMCRGTTRQLAQTTGGLMKRRIDPTAPIDEQARQAIIDAHRLQPGMLDQKRAGMDDHRIGENGRHSRHQRPGSELREGMLPAVGQDDVVSGLRAAVETDDRVYLPAPAEGVGKHALATIAETQTEQGDQAGHAHRPSPLV</sequence>
<organism evidence="1 2">
    <name type="scientific">Candidatus Accumulibacter phosphatis</name>
    <dbReference type="NCBI Taxonomy" id="327160"/>
    <lineage>
        <taxon>Bacteria</taxon>
        <taxon>Pseudomonadati</taxon>
        <taxon>Pseudomonadota</taxon>
        <taxon>Betaproteobacteria</taxon>
        <taxon>Candidatus Accumulibacter</taxon>
    </lineage>
</organism>
<evidence type="ECO:0000313" key="1">
    <source>
        <dbReference type="EMBL" id="KFB72565.1"/>
    </source>
</evidence>
<evidence type="ECO:0000313" key="2">
    <source>
        <dbReference type="Proteomes" id="UP000020077"/>
    </source>
</evidence>
<gene>
    <name evidence="1" type="ORF">AW09_002243</name>
</gene>
<dbReference type="Proteomes" id="UP000020077">
    <property type="component" value="Unassembled WGS sequence"/>
</dbReference>
<accession>A0A080LXM1</accession>
<comment type="caution">
    <text evidence="1">The sequence shown here is derived from an EMBL/GenBank/DDBJ whole genome shotgun (WGS) entry which is preliminary data.</text>
</comment>
<dbReference type="AlphaFoldDB" id="A0A080LXM1"/>
<proteinExistence type="predicted"/>